<name>A0A0D3JQN8_EMIH1</name>
<dbReference type="EnsemblProtists" id="EOD25823">
    <property type="protein sequence ID" value="EOD25823"/>
    <property type="gene ID" value="EMIHUDRAFT_100742"/>
</dbReference>
<organism evidence="1 2">
    <name type="scientific">Emiliania huxleyi (strain CCMP1516)</name>
    <dbReference type="NCBI Taxonomy" id="280463"/>
    <lineage>
        <taxon>Eukaryota</taxon>
        <taxon>Haptista</taxon>
        <taxon>Haptophyta</taxon>
        <taxon>Prymnesiophyceae</taxon>
        <taxon>Isochrysidales</taxon>
        <taxon>Noelaerhabdaceae</taxon>
        <taxon>Emiliania</taxon>
    </lineage>
</organism>
<keyword evidence="2" id="KW-1185">Reference proteome</keyword>
<dbReference type="PaxDb" id="2903-EOD25823"/>
<dbReference type="Gene3D" id="3.90.550.50">
    <property type="match status" value="1"/>
</dbReference>
<reference evidence="1" key="2">
    <citation type="submission" date="2024-10" db="UniProtKB">
        <authorList>
            <consortium name="EnsemblProtists"/>
        </authorList>
    </citation>
    <scope>IDENTIFICATION</scope>
</reference>
<dbReference type="GeneID" id="17271369"/>
<dbReference type="AlphaFoldDB" id="A0A0D3JQN8"/>
<dbReference type="KEGG" id="ehx:EMIHUDRAFT_100742"/>
<proteinExistence type="predicted"/>
<dbReference type="Proteomes" id="UP000013827">
    <property type="component" value="Unassembled WGS sequence"/>
</dbReference>
<accession>A0A0D3JQN8</accession>
<evidence type="ECO:0000313" key="2">
    <source>
        <dbReference type="Proteomes" id="UP000013827"/>
    </source>
</evidence>
<dbReference type="eggNOG" id="ENOG502SYI0">
    <property type="taxonomic scope" value="Eukaryota"/>
</dbReference>
<dbReference type="RefSeq" id="XP_005778252.1">
    <property type="nucleotide sequence ID" value="XM_005778195.1"/>
</dbReference>
<evidence type="ECO:0000313" key="1">
    <source>
        <dbReference type="EnsemblProtists" id="EOD25823"/>
    </source>
</evidence>
<dbReference type="HOGENOM" id="CLU_851076_0_0_1"/>
<reference evidence="2" key="1">
    <citation type="journal article" date="2013" name="Nature">
        <title>Pan genome of the phytoplankton Emiliania underpins its global distribution.</title>
        <authorList>
            <person name="Read B.A."/>
            <person name="Kegel J."/>
            <person name="Klute M.J."/>
            <person name="Kuo A."/>
            <person name="Lefebvre S.C."/>
            <person name="Maumus F."/>
            <person name="Mayer C."/>
            <person name="Miller J."/>
            <person name="Monier A."/>
            <person name="Salamov A."/>
            <person name="Young J."/>
            <person name="Aguilar M."/>
            <person name="Claverie J.M."/>
            <person name="Frickenhaus S."/>
            <person name="Gonzalez K."/>
            <person name="Herman E.K."/>
            <person name="Lin Y.C."/>
            <person name="Napier J."/>
            <person name="Ogata H."/>
            <person name="Sarno A.F."/>
            <person name="Shmutz J."/>
            <person name="Schroeder D."/>
            <person name="de Vargas C."/>
            <person name="Verret F."/>
            <person name="von Dassow P."/>
            <person name="Valentin K."/>
            <person name="Van de Peer Y."/>
            <person name="Wheeler G."/>
            <person name="Dacks J.B."/>
            <person name="Delwiche C.F."/>
            <person name="Dyhrman S.T."/>
            <person name="Glockner G."/>
            <person name="John U."/>
            <person name="Richards T."/>
            <person name="Worden A.Z."/>
            <person name="Zhang X."/>
            <person name="Grigoriev I.V."/>
            <person name="Allen A.E."/>
            <person name="Bidle K."/>
            <person name="Borodovsky M."/>
            <person name="Bowler C."/>
            <person name="Brownlee C."/>
            <person name="Cock J.M."/>
            <person name="Elias M."/>
            <person name="Gladyshev V.N."/>
            <person name="Groth M."/>
            <person name="Guda C."/>
            <person name="Hadaegh A."/>
            <person name="Iglesias-Rodriguez M.D."/>
            <person name="Jenkins J."/>
            <person name="Jones B.M."/>
            <person name="Lawson T."/>
            <person name="Leese F."/>
            <person name="Lindquist E."/>
            <person name="Lobanov A."/>
            <person name="Lomsadze A."/>
            <person name="Malik S.B."/>
            <person name="Marsh M.E."/>
            <person name="Mackinder L."/>
            <person name="Mock T."/>
            <person name="Mueller-Roeber B."/>
            <person name="Pagarete A."/>
            <person name="Parker M."/>
            <person name="Probert I."/>
            <person name="Quesneville H."/>
            <person name="Raines C."/>
            <person name="Rensing S.A."/>
            <person name="Riano-Pachon D.M."/>
            <person name="Richier S."/>
            <person name="Rokitta S."/>
            <person name="Shiraiwa Y."/>
            <person name="Soanes D.M."/>
            <person name="van der Giezen M."/>
            <person name="Wahlund T.M."/>
            <person name="Williams B."/>
            <person name="Wilson W."/>
            <person name="Wolfe G."/>
            <person name="Wurch L.L."/>
        </authorList>
    </citation>
    <scope>NUCLEOTIDE SEQUENCE</scope>
</reference>
<sequence>MAHTTTASDRLAHIVYALYGPSHGRHLEVWNRTWLSGKKFVYVPDAPKGPFAANFRGVHAREKRGASNPASRYRFISDANMLWAAHIANMSFPTARWIMVVDADTFCFDRTLRARTRSLEWRRPIAIGMMGGFGKAYGGVVRRSDASCESVCTKENGDGNYELRLQSPAMRGCCMCPVLPAADSFALSPNGTAYYRPPHFDPYGGTGILLSRGLLDAIPSADWALCTRRLVCGSADFRLNTCISNLHNGTRYLHAHENFDFMSAALRDAISPVENIRYNVFWSTIHKDPVRRPMVLDHFRNGSCPWSMHKLQLNLAPQVYDLARHCM</sequence>
<evidence type="ECO:0008006" key="3">
    <source>
        <dbReference type="Google" id="ProtNLM"/>
    </source>
</evidence>
<protein>
    <recommendedName>
        <fullName evidence="3">Nucleotide-diphospho-sugar transferase domain-containing protein</fullName>
    </recommendedName>
</protein>